<feature type="domain" description="Isochorismatase-like" evidence="2">
    <location>
        <begin position="72"/>
        <end position="148"/>
    </location>
</feature>
<dbReference type="Proteomes" id="UP000251891">
    <property type="component" value="Unassembled WGS sequence"/>
</dbReference>
<dbReference type="EMBL" id="QLYX01000012">
    <property type="protein sequence ID" value="RAY12673.1"/>
    <property type="molecule type" value="Genomic_DNA"/>
</dbReference>
<dbReference type="InterPro" id="IPR050272">
    <property type="entry name" value="Isochorismatase-like_hydrls"/>
</dbReference>
<organism evidence="3 4">
    <name type="scientific">Actinomadura craniellae</name>
    <dbReference type="NCBI Taxonomy" id="2231787"/>
    <lineage>
        <taxon>Bacteria</taxon>
        <taxon>Bacillati</taxon>
        <taxon>Actinomycetota</taxon>
        <taxon>Actinomycetes</taxon>
        <taxon>Streptosporangiales</taxon>
        <taxon>Thermomonosporaceae</taxon>
        <taxon>Actinomadura</taxon>
    </lineage>
</organism>
<keyword evidence="1" id="KW-0378">Hydrolase</keyword>
<sequence length="168" mass="17808">MMRKSVAAVTGAAGGIGWTADPSRAVLLIHDLQNHFADAFARDVPPIPELVTNIIALRSHCATLGIPVVYGDFQQTPLARVMADLGRDQLIITGIYAHLGCLMTAREAFMRDIEVFFVADATADLSADHHLSATTYAAGRCTMALTTDRVLSMLPLAPPPAGRPVAAG</sequence>
<dbReference type="GO" id="GO:0016787">
    <property type="term" value="F:hydrolase activity"/>
    <property type="evidence" value="ECO:0007669"/>
    <property type="project" value="UniProtKB-KW"/>
</dbReference>
<dbReference type="InterPro" id="IPR036380">
    <property type="entry name" value="Isochorismatase-like_sf"/>
</dbReference>
<comment type="caution">
    <text evidence="3">The sequence shown here is derived from an EMBL/GenBank/DDBJ whole genome shotgun (WGS) entry which is preliminary data.</text>
</comment>
<proteinExistence type="predicted"/>
<evidence type="ECO:0000256" key="1">
    <source>
        <dbReference type="ARBA" id="ARBA00022801"/>
    </source>
</evidence>
<gene>
    <name evidence="3" type="ORF">DPM19_24065</name>
</gene>
<evidence type="ECO:0000259" key="2">
    <source>
        <dbReference type="Pfam" id="PF00857"/>
    </source>
</evidence>
<dbReference type="Pfam" id="PF00857">
    <property type="entry name" value="Isochorismatase"/>
    <property type="match status" value="1"/>
</dbReference>
<dbReference type="PANTHER" id="PTHR43540:SF3">
    <property type="entry name" value="ENTEROBACTIN SYNTHASE COMPONENT B"/>
    <property type="match status" value="1"/>
</dbReference>
<protein>
    <recommendedName>
        <fullName evidence="2">Isochorismatase-like domain-containing protein</fullName>
    </recommendedName>
</protein>
<dbReference type="AlphaFoldDB" id="A0A365H381"/>
<reference evidence="3 4" key="1">
    <citation type="submission" date="2018-06" db="EMBL/GenBank/DDBJ databases">
        <title>Actinomadura craniellae sp. nov. isolated from marine sponge Craniella sp.</title>
        <authorList>
            <person name="Li L."/>
            <person name="Xu Q.H."/>
            <person name="Lin H.W."/>
            <person name="Lu Y.H."/>
        </authorList>
    </citation>
    <scope>NUCLEOTIDE SEQUENCE [LARGE SCALE GENOMIC DNA]</scope>
    <source>
        <strain evidence="3 4">LHW63021</strain>
    </source>
</reference>
<keyword evidence="4" id="KW-1185">Reference proteome</keyword>
<dbReference type="PANTHER" id="PTHR43540">
    <property type="entry name" value="PEROXYUREIDOACRYLATE/UREIDOACRYLATE AMIDOHYDROLASE-RELATED"/>
    <property type="match status" value="1"/>
</dbReference>
<evidence type="ECO:0000313" key="4">
    <source>
        <dbReference type="Proteomes" id="UP000251891"/>
    </source>
</evidence>
<dbReference type="Gene3D" id="3.40.50.850">
    <property type="entry name" value="Isochorismatase-like"/>
    <property type="match status" value="2"/>
</dbReference>
<evidence type="ECO:0000313" key="3">
    <source>
        <dbReference type="EMBL" id="RAY12673.1"/>
    </source>
</evidence>
<accession>A0A365H381</accession>
<dbReference type="OrthoDB" id="5794853at2"/>
<dbReference type="InterPro" id="IPR000868">
    <property type="entry name" value="Isochorismatase-like_dom"/>
</dbReference>
<dbReference type="SUPFAM" id="SSF52499">
    <property type="entry name" value="Isochorismatase-like hydrolases"/>
    <property type="match status" value="1"/>
</dbReference>
<name>A0A365H381_9ACTN</name>